<evidence type="ECO:0000313" key="7">
    <source>
        <dbReference type="EMBL" id="MST80196.1"/>
    </source>
</evidence>
<dbReference type="UniPathway" id="UPA00241">
    <property type="reaction ID" value="UER00353"/>
</dbReference>
<feature type="binding site" evidence="3">
    <location>
        <position position="339"/>
    </location>
    <ligand>
        <name>CTP</name>
        <dbReference type="ChEBI" id="CHEBI:37563"/>
    </ligand>
</feature>
<evidence type="ECO:0000259" key="6">
    <source>
        <dbReference type="Pfam" id="PF04127"/>
    </source>
</evidence>
<comment type="catalytic activity">
    <reaction evidence="3 4">
        <text>N-[(R)-4-phosphopantothenoyl]-L-cysteine + H(+) = (R)-4'-phosphopantetheine + CO2</text>
        <dbReference type="Rhea" id="RHEA:16793"/>
        <dbReference type="ChEBI" id="CHEBI:15378"/>
        <dbReference type="ChEBI" id="CHEBI:16526"/>
        <dbReference type="ChEBI" id="CHEBI:59458"/>
        <dbReference type="ChEBI" id="CHEBI:61723"/>
        <dbReference type="EC" id="4.1.1.36"/>
    </reaction>
</comment>
<dbReference type="EMBL" id="VUMW01000019">
    <property type="protein sequence ID" value="MST80196.1"/>
    <property type="molecule type" value="Genomic_DNA"/>
</dbReference>
<evidence type="ECO:0000256" key="4">
    <source>
        <dbReference type="RuleBase" id="RU364078"/>
    </source>
</evidence>
<keyword evidence="3 4" id="KW-0436">Ligase</keyword>
<comment type="pathway">
    <text evidence="3 4">Cofactor biosynthesis; coenzyme A biosynthesis; CoA from (R)-pantothenate: step 2/5.</text>
</comment>
<comment type="function">
    <text evidence="4">Catalyzes two steps in the biosynthesis of coenzyme A. In the first step cysteine is conjugated to 4'-phosphopantothenate to form 4-phosphopantothenoylcysteine, in the latter compound is decarboxylated to form 4'-phosphopantotheine.</text>
</comment>
<dbReference type="GO" id="GO:0071513">
    <property type="term" value="C:phosphopantothenoylcysteine decarboxylase complex"/>
    <property type="evidence" value="ECO:0007669"/>
    <property type="project" value="TreeGrafter"/>
</dbReference>
<dbReference type="GO" id="GO:0015937">
    <property type="term" value="P:coenzyme A biosynthetic process"/>
    <property type="evidence" value="ECO:0007669"/>
    <property type="project" value="UniProtKB-UniRule"/>
</dbReference>
<dbReference type="GO" id="GO:0046872">
    <property type="term" value="F:metal ion binding"/>
    <property type="evidence" value="ECO:0007669"/>
    <property type="project" value="UniProtKB-KW"/>
</dbReference>
<dbReference type="InterPro" id="IPR003382">
    <property type="entry name" value="Flavoprotein"/>
</dbReference>
<organism evidence="7 8">
    <name type="scientific">Lactobacillus equicursoris</name>
    <dbReference type="NCBI Taxonomy" id="420645"/>
    <lineage>
        <taxon>Bacteria</taxon>
        <taxon>Bacillati</taxon>
        <taxon>Bacillota</taxon>
        <taxon>Bacilli</taxon>
        <taxon>Lactobacillales</taxon>
        <taxon>Lactobacillaceae</taxon>
        <taxon>Lactobacillus</taxon>
    </lineage>
</organism>
<feature type="binding site" evidence="3">
    <location>
        <position position="285"/>
    </location>
    <ligand>
        <name>CTP</name>
        <dbReference type="ChEBI" id="CHEBI:37563"/>
    </ligand>
</feature>
<comment type="similarity">
    <text evidence="3 4">In the N-terminal section; belongs to the HFCD (homo-oligomeric flavin containing Cys decarboxylase) superfamily.</text>
</comment>
<evidence type="ECO:0000313" key="8">
    <source>
        <dbReference type="Proteomes" id="UP000452141"/>
    </source>
</evidence>
<gene>
    <name evidence="3 7" type="primary">coaBC</name>
    <name evidence="7" type="ORF">FYJ61_06985</name>
</gene>
<keyword evidence="3 4" id="KW-0285">Flavoprotein</keyword>
<comment type="caution">
    <text evidence="3">Lacks conserved residue(s) required for the propagation of feature annotation.</text>
</comment>
<comment type="similarity">
    <text evidence="3 4">In the C-terminal section; belongs to the PPC synthetase family.</text>
</comment>
<dbReference type="EC" id="4.1.1.36" evidence="3"/>
<dbReference type="InterPro" id="IPR035929">
    <property type="entry name" value="CoaB-like_sf"/>
</dbReference>
<evidence type="ECO:0000256" key="1">
    <source>
        <dbReference type="ARBA" id="ARBA00022793"/>
    </source>
</evidence>
<keyword evidence="1 3" id="KW-0210">Decarboxylase</keyword>
<feature type="binding site" evidence="3">
    <location>
        <position position="275"/>
    </location>
    <ligand>
        <name>CTP</name>
        <dbReference type="ChEBI" id="CHEBI:37563"/>
    </ligand>
</feature>
<dbReference type="InterPro" id="IPR005252">
    <property type="entry name" value="CoaBC"/>
</dbReference>
<dbReference type="Pfam" id="PF02441">
    <property type="entry name" value="Flavoprotein"/>
    <property type="match status" value="1"/>
</dbReference>
<sequence>MARIAVYLTGGIAAYKAINVVRGLEKAGHEVRVAMTKNSEQFVGPATLASLTKHPVLDDLFAKEVQASVAHIDLADWSDLALVVPADANIIGKMANGIADDAVSTTLLASTGPRLIVPAMNSHMWSNPAVQRNLAYLTEQGDEVLEPATGYLAEGYSGKGRMPEPEVILAWVDQHFDRPLLGKKIMITAGGTKEAIDPVRYIGNHSSGKMGLALAKRAAQMGAQVALVYGNISVAVPKNSQISLYPVGDAAEMLAQVESLFPDSDALIMAAAVGDWRVKEKADHKLKKQPGVDEMTLHLVKNPDILKTVAAQKDRQVVIGFAAETNDLLANAERKLREKGADFIVANDVSGDAFGGDYDQVTILEKEQDPVTWPRMTKDQVAKKLLTLLANRLEKPVRE</sequence>
<keyword evidence="2 3" id="KW-0456">Lyase</keyword>
<comment type="function">
    <text evidence="3">Catalyzes two sequential steps in the biosynthesis of coenzyme A. In the first step cysteine is conjugated to 4'-phosphopantothenate to form 4-phosphopantothenoylcysteine. In the second step the latter compound is decarboxylated to form 4'-phosphopantotheine.</text>
</comment>
<keyword evidence="3" id="KW-0479">Metal-binding</keyword>
<dbReference type="EC" id="6.3.2.5" evidence="3"/>
<feature type="binding site" evidence="3">
    <location>
        <begin position="303"/>
        <end position="306"/>
    </location>
    <ligand>
        <name>CTP</name>
        <dbReference type="ChEBI" id="CHEBI:37563"/>
    </ligand>
</feature>
<evidence type="ECO:0000259" key="5">
    <source>
        <dbReference type="Pfam" id="PF02441"/>
    </source>
</evidence>
<dbReference type="PANTHER" id="PTHR14359:SF6">
    <property type="entry name" value="PHOSPHOPANTOTHENOYLCYSTEINE DECARBOXYLASE"/>
    <property type="match status" value="1"/>
</dbReference>
<comment type="cofactor">
    <cofactor evidence="3">
        <name>Mg(2+)</name>
        <dbReference type="ChEBI" id="CHEBI:18420"/>
    </cofactor>
</comment>
<dbReference type="InterPro" id="IPR036551">
    <property type="entry name" value="Flavin_trans-like"/>
</dbReference>
<comment type="pathway">
    <text evidence="3 4">Cofactor biosynthesis; coenzyme A biosynthesis; CoA from (R)-pantothenate: step 3/5.</text>
</comment>
<keyword evidence="3 4" id="KW-0288">FMN</keyword>
<dbReference type="AlphaFoldDB" id="A0A844FP74"/>
<dbReference type="Gene3D" id="3.40.50.10300">
    <property type="entry name" value="CoaB-like"/>
    <property type="match status" value="1"/>
</dbReference>
<dbReference type="SUPFAM" id="SSF52507">
    <property type="entry name" value="Homo-oligomeric flavin-containing Cys decarboxylases, HFCD"/>
    <property type="match status" value="1"/>
</dbReference>
<accession>A0A844FP74</accession>
<dbReference type="Pfam" id="PF04127">
    <property type="entry name" value="DFP"/>
    <property type="match status" value="1"/>
</dbReference>
<dbReference type="HAMAP" id="MF_02225">
    <property type="entry name" value="CoaBC"/>
    <property type="match status" value="1"/>
</dbReference>
<proteinExistence type="inferred from homology"/>
<dbReference type="NCBIfam" id="TIGR00521">
    <property type="entry name" value="coaBC_dfp"/>
    <property type="match status" value="1"/>
</dbReference>
<dbReference type="Gene3D" id="3.40.50.1950">
    <property type="entry name" value="Flavin prenyltransferase-like"/>
    <property type="match status" value="1"/>
</dbReference>
<feature type="binding site" evidence="3">
    <location>
        <position position="335"/>
    </location>
    <ligand>
        <name>CTP</name>
        <dbReference type="ChEBI" id="CHEBI:37563"/>
    </ligand>
</feature>
<dbReference type="PANTHER" id="PTHR14359">
    <property type="entry name" value="HOMO-OLIGOMERIC FLAVIN CONTAINING CYS DECARBOXYLASE FAMILY"/>
    <property type="match status" value="1"/>
</dbReference>
<feature type="binding site" evidence="3">
    <location>
        <position position="321"/>
    </location>
    <ligand>
        <name>CTP</name>
        <dbReference type="ChEBI" id="CHEBI:37563"/>
    </ligand>
</feature>
<comment type="cofactor">
    <cofactor evidence="3">
        <name>FMN</name>
        <dbReference type="ChEBI" id="CHEBI:58210"/>
    </cofactor>
    <text evidence="3">Binds 1 FMN per subunit.</text>
</comment>
<keyword evidence="3" id="KW-0511">Multifunctional enzyme</keyword>
<dbReference type="GO" id="GO:0004632">
    <property type="term" value="F:phosphopantothenate--cysteine ligase activity"/>
    <property type="evidence" value="ECO:0007669"/>
    <property type="project" value="UniProtKB-UniRule"/>
</dbReference>
<name>A0A844FP74_9LACO</name>
<dbReference type="SUPFAM" id="SSF102645">
    <property type="entry name" value="CoaB-like"/>
    <property type="match status" value="1"/>
</dbReference>
<evidence type="ECO:0000256" key="2">
    <source>
        <dbReference type="ARBA" id="ARBA00023239"/>
    </source>
</evidence>
<evidence type="ECO:0000256" key="3">
    <source>
        <dbReference type="HAMAP-Rule" id="MF_02225"/>
    </source>
</evidence>
<dbReference type="InterPro" id="IPR007085">
    <property type="entry name" value="DNA/pantothenate-metab_flavo_C"/>
</dbReference>
<dbReference type="GO" id="GO:0004633">
    <property type="term" value="F:phosphopantothenoylcysteine decarboxylase activity"/>
    <property type="evidence" value="ECO:0007669"/>
    <property type="project" value="UniProtKB-UniRule"/>
</dbReference>
<reference evidence="7 8" key="1">
    <citation type="submission" date="2019-08" db="EMBL/GenBank/DDBJ databases">
        <title>In-depth cultivation of the pig gut microbiome towards novel bacterial diversity and tailored functional studies.</title>
        <authorList>
            <person name="Wylensek D."/>
            <person name="Hitch T.C.A."/>
            <person name="Clavel T."/>
        </authorList>
    </citation>
    <scope>NUCLEOTIDE SEQUENCE [LARGE SCALE GENOMIC DNA]</scope>
    <source>
        <strain evidence="7 8">WCA-470BD-2E</strain>
    </source>
</reference>
<dbReference type="GO" id="GO:0015941">
    <property type="term" value="P:pantothenate catabolic process"/>
    <property type="evidence" value="ECO:0007669"/>
    <property type="project" value="InterPro"/>
</dbReference>
<dbReference type="GO" id="GO:0010181">
    <property type="term" value="F:FMN binding"/>
    <property type="evidence" value="ECO:0007669"/>
    <property type="project" value="UniProtKB-UniRule"/>
</dbReference>
<feature type="region of interest" description="Phosphopantothenate--cysteine ligase" evidence="3">
    <location>
        <begin position="185"/>
        <end position="399"/>
    </location>
</feature>
<dbReference type="RefSeq" id="WP_154487080.1">
    <property type="nucleotide sequence ID" value="NZ_VUMW01000019.1"/>
</dbReference>
<comment type="caution">
    <text evidence="7">The sequence shown here is derived from an EMBL/GenBank/DDBJ whole genome shotgun (WGS) entry which is preliminary data.</text>
</comment>
<feature type="region of interest" description="Phosphopantothenoylcysteine decarboxylase" evidence="3">
    <location>
        <begin position="1"/>
        <end position="184"/>
    </location>
</feature>
<protein>
    <recommendedName>
        <fullName evidence="3">Coenzyme A biosynthesis bifunctional protein CoaBC</fullName>
    </recommendedName>
    <alternativeName>
        <fullName evidence="3">DNA/pantothenate metabolism flavoprotein</fullName>
    </alternativeName>
    <alternativeName>
        <fullName evidence="3">Phosphopantothenoylcysteine synthetase/decarboxylase</fullName>
        <shortName evidence="3">PPCS-PPCDC</shortName>
    </alternativeName>
    <domain>
        <recommendedName>
            <fullName evidence="3">Phosphopantothenoylcysteine decarboxylase</fullName>
            <shortName evidence="3">PPC decarboxylase</shortName>
            <shortName evidence="3">PPC-DC</shortName>
            <ecNumber evidence="3">4.1.1.36</ecNumber>
        </recommendedName>
        <alternativeName>
            <fullName evidence="3">CoaC</fullName>
        </alternativeName>
    </domain>
    <domain>
        <recommendedName>
            <fullName evidence="3">Phosphopantothenate--cysteine ligase</fullName>
            <ecNumber evidence="3">6.3.2.5</ecNumber>
        </recommendedName>
        <alternativeName>
            <fullName evidence="3">CoaB</fullName>
        </alternativeName>
        <alternativeName>
            <fullName evidence="3">Phosphopantothenoylcysteine synthetase</fullName>
            <shortName evidence="3">PPC synthetase</shortName>
            <shortName evidence="3">PPC-S</shortName>
        </alternativeName>
    </domain>
</protein>
<keyword evidence="3" id="KW-0460">Magnesium</keyword>
<dbReference type="Proteomes" id="UP000452141">
    <property type="component" value="Unassembled WGS sequence"/>
</dbReference>
<feature type="domain" description="DNA/pantothenate metabolism flavoprotein C-terminal" evidence="6">
    <location>
        <begin position="181"/>
        <end position="390"/>
    </location>
</feature>
<comment type="catalytic activity">
    <reaction evidence="3 4">
        <text>(R)-4'-phosphopantothenate + L-cysteine + CTP = N-[(R)-4-phosphopantothenoyl]-L-cysteine + CMP + diphosphate + H(+)</text>
        <dbReference type="Rhea" id="RHEA:19397"/>
        <dbReference type="ChEBI" id="CHEBI:10986"/>
        <dbReference type="ChEBI" id="CHEBI:15378"/>
        <dbReference type="ChEBI" id="CHEBI:33019"/>
        <dbReference type="ChEBI" id="CHEBI:35235"/>
        <dbReference type="ChEBI" id="CHEBI:37563"/>
        <dbReference type="ChEBI" id="CHEBI:59458"/>
        <dbReference type="ChEBI" id="CHEBI:60377"/>
        <dbReference type="EC" id="6.3.2.5"/>
    </reaction>
</comment>
<feature type="domain" description="Flavoprotein" evidence="5">
    <location>
        <begin position="3"/>
        <end position="175"/>
    </location>
</feature>